<keyword evidence="2" id="KW-0134">Cell wall</keyword>
<protein>
    <recommendedName>
        <fullName evidence="8">Receptor L-domain domain-containing protein</fullName>
    </recommendedName>
</protein>
<dbReference type="PANTHER" id="PTHR31018">
    <property type="entry name" value="SPORULATION-SPECIFIC PROTEIN-RELATED"/>
    <property type="match status" value="1"/>
</dbReference>
<evidence type="ECO:0000256" key="3">
    <source>
        <dbReference type="ARBA" id="ARBA00022525"/>
    </source>
</evidence>
<keyword evidence="5" id="KW-0325">Glycoprotein</keyword>
<dbReference type="OrthoDB" id="9765957at2"/>
<evidence type="ECO:0000256" key="1">
    <source>
        <dbReference type="ARBA" id="ARBA00004191"/>
    </source>
</evidence>
<gene>
    <name evidence="6" type="ORF">DC094_16840</name>
</gene>
<proteinExistence type="predicted"/>
<dbReference type="Gene3D" id="3.80.20.20">
    <property type="entry name" value="Receptor L-domain"/>
    <property type="match status" value="2"/>
</dbReference>
<keyword evidence="7" id="KW-1185">Reference proteome</keyword>
<dbReference type="PANTHER" id="PTHR31018:SF3">
    <property type="entry name" value="RECEPTOR PROTEIN-TYROSINE KINASE"/>
    <property type="match status" value="1"/>
</dbReference>
<evidence type="ECO:0008006" key="8">
    <source>
        <dbReference type="Google" id="ProtNLM"/>
    </source>
</evidence>
<reference evidence="6 7" key="1">
    <citation type="submission" date="2018-04" db="EMBL/GenBank/DDBJ databases">
        <title>Thalassorhabdus spongiae gen. nov., sp. nov., isolated from a marine sponge in South-West Iceland.</title>
        <authorList>
            <person name="Knobloch S."/>
            <person name="Daussin A."/>
            <person name="Johannsson R."/>
            <person name="Marteinsson V.T."/>
        </authorList>
    </citation>
    <scope>NUCLEOTIDE SEQUENCE [LARGE SCALE GENOMIC DNA]</scope>
    <source>
        <strain evidence="6 7">Hp12</strain>
    </source>
</reference>
<accession>A0A2V1GXJ6</accession>
<keyword evidence="4" id="KW-0732">Signal</keyword>
<dbReference type="InterPro" id="IPR051648">
    <property type="entry name" value="CWI-Assembly_Regulator"/>
</dbReference>
<comment type="subcellular location">
    <subcellularLocation>
        <location evidence="1">Secreted</location>
        <location evidence="1">Cell wall</location>
    </subcellularLocation>
</comment>
<dbReference type="RefSeq" id="WP_116688284.1">
    <property type="nucleotide sequence ID" value="NZ_CAWNYD010000008.1"/>
</dbReference>
<evidence type="ECO:0000256" key="5">
    <source>
        <dbReference type="ARBA" id="ARBA00023180"/>
    </source>
</evidence>
<evidence type="ECO:0000313" key="7">
    <source>
        <dbReference type="Proteomes" id="UP000244906"/>
    </source>
</evidence>
<evidence type="ECO:0000256" key="2">
    <source>
        <dbReference type="ARBA" id="ARBA00022512"/>
    </source>
</evidence>
<organism evidence="6 7">
    <name type="scientific">Pelagibaculum spongiae</name>
    <dbReference type="NCBI Taxonomy" id="2080658"/>
    <lineage>
        <taxon>Bacteria</taxon>
        <taxon>Pseudomonadati</taxon>
        <taxon>Pseudomonadota</taxon>
        <taxon>Gammaproteobacteria</taxon>
        <taxon>Oceanospirillales</taxon>
        <taxon>Pelagibaculum</taxon>
    </lineage>
</organism>
<sequence>MNVKFAAYGCLIVSTFCFGQNSTNSNNFNSAEIKNTSVDVASLFGDDNYLEVEELPKVYSVINSKCPIDTDYLLINQNEIDNFYNKNRCTQIQGSLFIGTFRDLTVESDIFNLKGLGLITSVRDNLYIKVLNLVEDINPLSSIKYVGGDIQVFGNEHLTNIDGLSNINALHGEIIVGYNVSLVDLNGLKNIKSVDSDISIIGNHALNNLNGLSGISKIGGSLLIQGNLALTSLDGIDNISANQGVSILKNPALESLNGLNINQIEEHPSEYIYINDNRILTECSNACPLIEDANTQYMLIISGNSGSCRNASTLLSTCSE</sequence>
<dbReference type="EMBL" id="QDDL01000008">
    <property type="protein sequence ID" value="PVZ66364.1"/>
    <property type="molecule type" value="Genomic_DNA"/>
</dbReference>
<evidence type="ECO:0000313" key="6">
    <source>
        <dbReference type="EMBL" id="PVZ66364.1"/>
    </source>
</evidence>
<dbReference type="SUPFAM" id="SSF52058">
    <property type="entry name" value="L domain-like"/>
    <property type="match status" value="2"/>
</dbReference>
<dbReference type="GO" id="GO:0030313">
    <property type="term" value="C:cell envelope"/>
    <property type="evidence" value="ECO:0007669"/>
    <property type="project" value="UniProtKB-SubCell"/>
</dbReference>
<dbReference type="AlphaFoldDB" id="A0A2V1GXJ6"/>
<dbReference type="Proteomes" id="UP000244906">
    <property type="component" value="Unassembled WGS sequence"/>
</dbReference>
<comment type="caution">
    <text evidence="6">The sequence shown here is derived from an EMBL/GenBank/DDBJ whole genome shotgun (WGS) entry which is preliminary data.</text>
</comment>
<keyword evidence="3" id="KW-0964">Secreted</keyword>
<evidence type="ECO:0000256" key="4">
    <source>
        <dbReference type="ARBA" id="ARBA00022729"/>
    </source>
</evidence>
<name>A0A2V1GXJ6_9GAMM</name>
<dbReference type="InterPro" id="IPR036941">
    <property type="entry name" value="Rcpt_L-dom_sf"/>
</dbReference>